<evidence type="ECO:0000256" key="5">
    <source>
        <dbReference type="PIRSR" id="PIRSR000097-2"/>
    </source>
</evidence>
<feature type="binding site" evidence="5">
    <location>
        <position position="111"/>
    </location>
    <ligand>
        <name>substrate</name>
    </ligand>
</feature>
<evidence type="ECO:0000256" key="6">
    <source>
        <dbReference type="PIRSR" id="PIRSR000097-3"/>
    </source>
</evidence>
<evidence type="ECO:0000256" key="3">
    <source>
        <dbReference type="ARBA" id="ARBA00023002"/>
    </source>
</evidence>
<name>A0AAW2HRC3_9NEOP</name>
<dbReference type="PROSITE" id="PS00063">
    <property type="entry name" value="ALDOKETO_REDUCTASE_3"/>
    <property type="match status" value="1"/>
</dbReference>
<dbReference type="InterPro" id="IPR023210">
    <property type="entry name" value="NADP_OxRdtase_dom"/>
</dbReference>
<accession>A0AAW2HRC3</accession>
<dbReference type="InterPro" id="IPR036812">
    <property type="entry name" value="NAD(P)_OxRdtase_dom_sf"/>
</dbReference>
<proteinExistence type="inferred from homology"/>
<dbReference type="EMBL" id="JARGDH010000003">
    <property type="protein sequence ID" value="KAL0272490.1"/>
    <property type="molecule type" value="Genomic_DNA"/>
</dbReference>
<evidence type="ECO:0000256" key="4">
    <source>
        <dbReference type="PIRSR" id="PIRSR000097-1"/>
    </source>
</evidence>
<gene>
    <name evidence="8" type="ORF">PYX00_005435</name>
</gene>
<dbReference type="PRINTS" id="PR00069">
    <property type="entry name" value="ALDKETRDTASE"/>
</dbReference>
<reference evidence="8" key="1">
    <citation type="journal article" date="2024" name="Gigascience">
        <title>Chromosome-level genome of the poultry shaft louse Menopon gallinae provides insight into the host-switching and adaptive evolution of parasitic lice.</title>
        <authorList>
            <person name="Xu Y."/>
            <person name="Ma L."/>
            <person name="Liu S."/>
            <person name="Liang Y."/>
            <person name="Liu Q."/>
            <person name="He Z."/>
            <person name="Tian L."/>
            <person name="Duan Y."/>
            <person name="Cai W."/>
            <person name="Li H."/>
            <person name="Song F."/>
        </authorList>
    </citation>
    <scope>NUCLEOTIDE SEQUENCE</scope>
    <source>
        <strain evidence="8">Cailab_2023a</strain>
    </source>
</reference>
<dbReference type="InterPro" id="IPR020471">
    <property type="entry name" value="AKR"/>
</dbReference>
<keyword evidence="2" id="KW-0521">NADP</keyword>
<dbReference type="PROSITE" id="PS00798">
    <property type="entry name" value="ALDOKETO_REDUCTASE_1"/>
    <property type="match status" value="1"/>
</dbReference>
<comment type="similarity">
    <text evidence="1">Belongs to the aldo/keto reductase family.</text>
</comment>
<dbReference type="SUPFAM" id="SSF51430">
    <property type="entry name" value="NAD(P)-linked oxidoreductase"/>
    <property type="match status" value="1"/>
</dbReference>
<keyword evidence="3" id="KW-0560">Oxidoreductase</keyword>
<dbReference type="FunFam" id="3.20.20.100:FF:000006">
    <property type="entry name" value="Aldo-keto reductase family 1 member A1"/>
    <property type="match status" value="1"/>
</dbReference>
<evidence type="ECO:0000256" key="2">
    <source>
        <dbReference type="ARBA" id="ARBA00022857"/>
    </source>
</evidence>
<evidence type="ECO:0000256" key="1">
    <source>
        <dbReference type="ARBA" id="ARBA00007905"/>
    </source>
</evidence>
<feature type="domain" description="NADP-dependent oxidoreductase" evidence="7">
    <location>
        <begin position="16"/>
        <end position="280"/>
    </location>
</feature>
<dbReference type="Gene3D" id="3.20.20.100">
    <property type="entry name" value="NADP-dependent oxidoreductase domain"/>
    <property type="match status" value="1"/>
</dbReference>
<evidence type="ECO:0000313" key="8">
    <source>
        <dbReference type="EMBL" id="KAL0272490.1"/>
    </source>
</evidence>
<protein>
    <recommendedName>
        <fullName evidence="7">NADP-dependent oxidoreductase domain-containing protein</fullName>
    </recommendedName>
</protein>
<organism evidence="8">
    <name type="scientific">Menopon gallinae</name>
    <name type="common">poultry shaft louse</name>
    <dbReference type="NCBI Taxonomy" id="328185"/>
    <lineage>
        <taxon>Eukaryota</taxon>
        <taxon>Metazoa</taxon>
        <taxon>Ecdysozoa</taxon>
        <taxon>Arthropoda</taxon>
        <taxon>Hexapoda</taxon>
        <taxon>Insecta</taxon>
        <taxon>Pterygota</taxon>
        <taxon>Neoptera</taxon>
        <taxon>Paraneoptera</taxon>
        <taxon>Psocodea</taxon>
        <taxon>Troctomorpha</taxon>
        <taxon>Phthiraptera</taxon>
        <taxon>Amblycera</taxon>
        <taxon>Menoponidae</taxon>
        <taxon>Menopon</taxon>
    </lineage>
</organism>
<sequence length="303" mass="34762">MASTVKLSNGQRIPILGLGTWKSKPNEVTEAVKYAIDIGYRHFDCAFIYQNEKEVGAGLSSKFKEGVVKREDVWVTSKLWNTYHEPHLVEVGLRKTLSNLQLEYLDLFLIHWPHDRDGNTIYSDVDYVDTWKAMEECVRKGLTKSIGLSNFNSEQVERVMKAATIKPVVNQVECHPYLTQKKLRAFCEERGIQLTAYSPLGSPDRPFADPNAPKLLEDPKLKTIADKYGKTPAQILIRYQIQRGNVVIPKSVTKERIRQNFQVFDFELSREDMSVVDSFDIGGRLVLVVNAKAHKYYPFKIEY</sequence>
<comment type="caution">
    <text evidence="8">The sequence shown here is derived from an EMBL/GenBank/DDBJ whole genome shotgun (WGS) entry which is preliminary data.</text>
</comment>
<feature type="active site" description="Proton donor" evidence="4">
    <location>
        <position position="49"/>
    </location>
</feature>
<dbReference type="PANTHER" id="PTHR11732">
    <property type="entry name" value="ALDO/KETO REDUCTASE"/>
    <property type="match status" value="1"/>
</dbReference>
<dbReference type="PIRSF" id="PIRSF000097">
    <property type="entry name" value="AKR"/>
    <property type="match status" value="1"/>
</dbReference>
<dbReference type="Pfam" id="PF00248">
    <property type="entry name" value="Aldo_ket_red"/>
    <property type="match status" value="1"/>
</dbReference>
<dbReference type="InterPro" id="IPR018170">
    <property type="entry name" value="Aldo/ket_reductase_CS"/>
</dbReference>
<feature type="site" description="Lowers pKa of active site Tyr" evidence="6">
    <location>
        <position position="78"/>
    </location>
</feature>
<dbReference type="AlphaFoldDB" id="A0AAW2HRC3"/>
<dbReference type="PROSITE" id="PS00062">
    <property type="entry name" value="ALDOKETO_REDUCTASE_2"/>
    <property type="match status" value="1"/>
</dbReference>
<dbReference type="GO" id="GO:0016491">
    <property type="term" value="F:oxidoreductase activity"/>
    <property type="evidence" value="ECO:0007669"/>
    <property type="project" value="UniProtKB-KW"/>
</dbReference>
<evidence type="ECO:0000259" key="7">
    <source>
        <dbReference type="Pfam" id="PF00248"/>
    </source>
</evidence>